<reference evidence="2 3" key="1">
    <citation type="submission" date="2017-01" db="EMBL/GenBank/DDBJ databases">
        <title>Novel large sulfur bacteria in the metagenomes of groundwater-fed chemosynthetic microbial mats in the Lake Huron basin.</title>
        <authorList>
            <person name="Sharrar A.M."/>
            <person name="Flood B.E."/>
            <person name="Bailey J.V."/>
            <person name="Jones D.S."/>
            <person name="Biddanda B."/>
            <person name="Ruberg S.A."/>
            <person name="Marcus D.N."/>
            <person name="Dick G.J."/>
        </authorList>
    </citation>
    <scope>NUCLEOTIDE SEQUENCE [LARGE SCALE GENOMIC DNA]</scope>
    <source>
        <strain evidence="2">A8</strain>
    </source>
</reference>
<gene>
    <name evidence="2" type="ORF">BWK73_37215</name>
</gene>
<organism evidence="2 3">
    <name type="scientific">Thiothrix lacustris</name>
    <dbReference type="NCBI Taxonomy" id="525917"/>
    <lineage>
        <taxon>Bacteria</taxon>
        <taxon>Pseudomonadati</taxon>
        <taxon>Pseudomonadota</taxon>
        <taxon>Gammaproteobacteria</taxon>
        <taxon>Thiotrichales</taxon>
        <taxon>Thiotrichaceae</taxon>
        <taxon>Thiothrix</taxon>
    </lineage>
</organism>
<sequence length="509" mass="55567">MSSHLQQMIERSATELLQKPGNQRLGTLDGVLFLGNPQLVFPRMLYEDPILEPLERNVWAIIKLHAMDGNSVTAFPTYEELMLRCQVGSKATISRALAILRATRWLTICKSKLRDGKGRVRGNIYALHDEPLQLAETLALDSDYLEWLENTGLGQNNPHPRVKGLASKLLRDLQNEIKAGVDVSQVEPPLERRSRVLQFLSQQGGNFYGTSLQTVREMQAGHYVGKADNTVATASVQNLYPVDPSHSVSPGTESVPSELKIPRTETVPMDSTVSVLRSSNSIYKETTTTTTSTDFTPLAENAAQHTAALLFPPQLDKSTQVLVRLQVEVLPENLRQPVLDVLKAKLEAIAQGISKPLSYGVFPYTRKLCELARTGGLIPVHQPVADIAAPVDTGTELKMLLSEMSVLAGDIRHADTMARSTGYEDPQLASTKQKYFALKKRADELRAGSTKESPEGVSAGNTSGIAPNPTRGVSAGNTSKPAHDPARGVSAGNTCRQAMFNDNPWSNKT</sequence>
<feature type="region of interest" description="Disordered" evidence="1">
    <location>
        <begin position="445"/>
        <end position="509"/>
    </location>
</feature>
<comment type="caution">
    <text evidence="2">The sequence shown here is derived from an EMBL/GenBank/DDBJ whole genome shotgun (WGS) entry which is preliminary data.</text>
</comment>
<evidence type="ECO:0000256" key="1">
    <source>
        <dbReference type="SAM" id="MobiDB-lite"/>
    </source>
</evidence>
<accession>A0A1Y1QFK6</accession>
<name>A0A1Y1QFK6_9GAMM</name>
<dbReference type="InterPro" id="IPR047749">
    <property type="entry name" value="STY4528-like"/>
</dbReference>
<dbReference type="AlphaFoldDB" id="A0A1Y1QFK6"/>
<dbReference type="EMBL" id="MTEJ01000356">
    <property type="protein sequence ID" value="OQX04130.1"/>
    <property type="molecule type" value="Genomic_DNA"/>
</dbReference>
<evidence type="ECO:0000313" key="3">
    <source>
        <dbReference type="Proteomes" id="UP000192491"/>
    </source>
</evidence>
<protein>
    <recommendedName>
        <fullName evidence="4">Helix-turn-helix domain-containing protein</fullName>
    </recommendedName>
</protein>
<dbReference type="Proteomes" id="UP000192491">
    <property type="component" value="Unassembled WGS sequence"/>
</dbReference>
<evidence type="ECO:0008006" key="4">
    <source>
        <dbReference type="Google" id="ProtNLM"/>
    </source>
</evidence>
<dbReference type="NCBIfam" id="NF040582">
    <property type="entry name" value="STY4528_fam"/>
    <property type="match status" value="1"/>
</dbReference>
<evidence type="ECO:0000313" key="2">
    <source>
        <dbReference type="EMBL" id="OQX04130.1"/>
    </source>
</evidence>
<proteinExistence type="predicted"/>